<dbReference type="PANTHER" id="PTHR10572:SF24">
    <property type="entry name" value="3-HYDROXY-3-METHYLGLUTARYL-COENZYME A REDUCTASE"/>
    <property type="match status" value="1"/>
</dbReference>
<sequence length="345" mass="37521">MHAAVPMRNIGPVKIIGPVLQEEILVPLATFETPLWPSTNRGATISRLTAGIRSIVIADKMTRSVLVEGPNSQYILDVVTTLESHRQELAQVVSATSAFAKLQDWHVQIAGNLLYIRFEMTTGDASGHNMTTKASDALLEWILKHYSQLQYVSISGNFCTDKKVSAVNGILGRGKYVIAEITIPRPICERYLKTTPEKIVNLNIKKNLIGSILAGGVRSANAHFANMLLAFYLATGQDAANIIEGSQGIVHTEVRDQELYFSVTLPNVIVGTIGNGKDLPFARENLALLGCLNQKEPGQNTIRLACIVGATVLCGELSLLAAQTNQGELMHSHLQLERSNLSQAE</sequence>
<evidence type="ECO:0000313" key="4">
    <source>
        <dbReference type="Proteomes" id="UP001326613"/>
    </source>
</evidence>
<dbReference type="InterPro" id="IPR002202">
    <property type="entry name" value="HMG_CoA_Rdtase"/>
</dbReference>
<protein>
    <submittedName>
        <fullName evidence="3">Hydroxymethylglutaryl-CoA reductase</fullName>
    </submittedName>
</protein>
<accession>A0ABZ0UZ40</accession>
<keyword evidence="4" id="KW-1185">Reference proteome</keyword>
<dbReference type="InterPro" id="IPR023074">
    <property type="entry name" value="HMG_CoA_Rdtase_cat_sf"/>
</dbReference>
<dbReference type="SUPFAM" id="SSF56542">
    <property type="entry name" value="Substrate-binding domain of HMG-CoA reductase"/>
    <property type="match status" value="1"/>
</dbReference>
<organism evidence="3 4">
    <name type="scientific">Candidatus Trichorickettsia mobilis</name>
    <dbReference type="NCBI Taxonomy" id="1346319"/>
    <lineage>
        <taxon>Bacteria</taxon>
        <taxon>Pseudomonadati</taxon>
        <taxon>Pseudomonadota</taxon>
        <taxon>Alphaproteobacteria</taxon>
        <taxon>Rickettsiales</taxon>
        <taxon>Rickettsiaceae</taxon>
        <taxon>Rickettsieae</taxon>
        <taxon>Candidatus Trichorickettsia</taxon>
    </lineage>
</organism>
<dbReference type="PROSITE" id="PS50065">
    <property type="entry name" value="HMG_COA_REDUCTASE_4"/>
    <property type="match status" value="1"/>
</dbReference>
<evidence type="ECO:0000256" key="1">
    <source>
        <dbReference type="ARBA" id="ARBA00007661"/>
    </source>
</evidence>
<name>A0ABZ0UZ40_9RICK</name>
<dbReference type="PANTHER" id="PTHR10572">
    <property type="entry name" value="3-HYDROXY-3-METHYLGLUTARYL-COENZYME A REDUCTASE"/>
    <property type="match status" value="1"/>
</dbReference>
<dbReference type="Gene3D" id="3.90.770.10">
    <property type="entry name" value="3-hydroxy-3-methylglutaryl-coenzyme A Reductase, Chain A, domain 2"/>
    <property type="match status" value="1"/>
</dbReference>
<dbReference type="InterPro" id="IPR009023">
    <property type="entry name" value="HMG_CoA_Rdtase_NAD(P)-bd_sf"/>
</dbReference>
<dbReference type="PRINTS" id="PR00071">
    <property type="entry name" value="HMGCOARDTASE"/>
</dbReference>
<keyword evidence="2" id="KW-0560">Oxidoreductase</keyword>
<reference evidence="3 4" key="1">
    <citation type="submission" date="2022-10" db="EMBL/GenBank/DDBJ databases">
        <title>Host association and intracellularity evolved multiple times independently in the Rickettsiales.</title>
        <authorList>
            <person name="Castelli M."/>
            <person name="Nardi T."/>
            <person name="Gammuto L."/>
            <person name="Bellinzona G."/>
            <person name="Sabaneyeva E."/>
            <person name="Potekhin A."/>
            <person name="Serra V."/>
            <person name="Petroni G."/>
            <person name="Sassera D."/>
        </authorList>
    </citation>
    <scope>NUCLEOTIDE SEQUENCE [LARGE SCALE GENOMIC DNA]</scope>
    <source>
        <strain evidence="3 4">Kr 154-4</strain>
    </source>
</reference>
<gene>
    <name evidence="3" type="ORF">Trichorick_01259</name>
</gene>
<dbReference type="InterPro" id="IPR009029">
    <property type="entry name" value="HMG_CoA_Rdtase_sub-bd_dom_sf"/>
</dbReference>
<dbReference type="Pfam" id="PF00368">
    <property type="entry name" value="HMG-CoA_red"/>
    <property type="match status" value="1"/>
</dbReference>
<dbReference type="Proteomes" id="UP001326613">
    <property type="component" value="Chromosome"/>
</dbReference>
<dbReference type="SUPFAM" id="SSF55035">
    <property type="entry name" value="NAD-binding domain of HMG-CoA reductase"/>
    <property type="match status" value="1"/>
</dbReference>
<dbReference type="Gene3D" id="3.30.70.420">
    <property type="entry name" value="Hydroxymethylglutaryl-CoA reductase, class I/II, NAD/NADP-binding domain"/>
    <property type="match status" value="1"/>
</dbReference>
<proteinExistence type="inferred from homology"/>
<evidence type="ECO:0000256" key="2">
    <source>
        <dbReference type="ARBA" id="ARBA00023002"/>
    </source>
</evidence>
<comment type="similarity">
    <text evidence="1">Belongs to the HMG-CoA reductase family.</text>
</comment>
<dbReference type="EMBL" id="CP112932">
    <property type="protein sequence ID" value="WPY01349.1"/>
    <property type="molecule type" value="Genomic_DNA"/>
</dbReference>
<evidence type="ECO:0000313" key="3">
    <source>
        <dbReference type="EMBL" id="WPY01349.1"/>
    </source>
</evidence>